<evidence type="ECO:0000313" key="2">
    <source>
        <dbReference type="EMBL" id="KZP06971.1"/>
    </source>
</evidence>
<feature type="compositionally biased region" description="Low complexity" evidence="1">
    <location>
        <begin position="396"/>
        <end position="406"/>
    </location>
</feature>
<dbReference type="EMBL" id="KV417766">
    <property type="protein sequence ID" value="KZP06971.1"/>
    <property type="molecule type" value="Genomic_DNA"/>
</dbReference>
<protein>
    <submittedName>
        <fullName evidence="2">Uncharacterized protein</fullName>
    </submittedName>
</protein>
<reference evidence="2 3" key="1">
    <citation type="journal article" date="2016" name="Mol. Biol. Evol.">
        <title>Comparative Genomics of Early-Diverging Mushroom-Forming Fungi Provides Insights into the Origins of Lignocellulose Decay Capabilities.</title>
        <authorList>
            <person name="Nagy L.G."/>
            <person name="Riley R."/>
            <person name="Tritt A."/>
            <person name="Adam C."/>
            <person name="Daum C."/>
            <person name="Floudas D."/>
            <person name="Sun H."/>
            <person name="Yadav J.S."/>
            <person name="Pangilinan J."/>
            <person name="Larsson K.H."/>
            <person name="Matsuura K."/>
            <person name="Barry K."/>
            <person name="Labutti K."/>
            <person name="Kuo R."/>
            <person name="Ohm R.A."/>
            <person name="Bhattacharya S.S."/>
            <person name="Shirouzu T."/>
            <person name="Yoshinaga Y."/>
            <person name="Martin F.M."/>
            <person name="Grigoriev I.V."/>
            <person name="Hibbett D.S."/>
        </authorList>
    </citation>
    <scope>NUCLEOTIDE SEQUENCE [LARGE SCALE GENOMIC DNA]</scope>
    <source>
        <strain evidence="2 3">CBS 109695</strain>
    </source>
</reference>
<gene>
    <name evidence="2" type="ORF">FIBSPDRAFT_902401</name>
</gene>
<name>A0A167X9G1_9AGAM</name>
<evidence type="ECO:0000313" key="3">
    <source>
        <dbReference type="Proteomes" id="UP000076532"/>
    </source>
</evidence>
<feature type="compositionally biased region" description="Low complexity" evidence="1">
    <location>
        <begin position="416"/>
        <end position="426"/>
    </location>
</feature>
<dbReference type="Proteomes" id="UP000076532">
    <property type="component" value="Unassembled WGS sequence"/>
</dbReference>
<accession>A0A167X9G1</accession>
<organism evidence="2 3">
    <name type="scientific">Athelia psychrophila</name>
    <dbReference type="NCBI Taxonomy" id="1759441"/>
    <lineage>
        <taxon>Eukaryota</taxon>
        <taxon>Fungi</taxon>
        <taxon>Dikarya</taxon>
        <taxon>Basidiomycota</taxon>
        <taxon>Agaricomycotina</taxon>
        <taxon>Agaricomycetes</taxon>
        <taxon>Agaricomycetidae</taxon>
        <taxon>Atheliales</taxon>
        <taxon>Atheliaceae</taxon>
        <taxon>Athelia</taxon>
    </lineage>
</organism>
<dbReference type="OrthoDB" id="3025211at2759"/>
<proteinExistence type="predicted"/>
<feature type="region of interest" description="Disordered" evidence="1">
    <location>
        <begin position="390"/>
        <end position="431"/>
    </location>
</feature>
<sequence>MPEGFCLEHGALDIQSKVHIDSETSGLPASNPQEHGHIIFHKAMLAKEKGLRQSITLHHCTPNNEMFTQLPSARSAGGKAKKQRGGPCTVCATISYEDYGDEAPFDSLSPDHPDLTAQLDQTGPQSLDQPSLAVLEDDWKKLYNKSACDIANGLQITGELFVAQRGKEYVVCVGQFLIRINLAMEAHTFWLKTVDYIRRPFAGIFQRHCSRGHLKRLDASPFKWHSDVQTGHLSVLTITIWRHIWSATHGPVSTQEPKAFMTGLQKWREVMRSSTLRTPIVVEVRNNQCVFNGYGAQESADMLFQALIHPAVIQYRQDQHTLINHPRLPLLSSAYPFIFRESAHRYHVPVTQQTLDILHQMQLVDPDAQIQPDGTAIVNPESLSMSIITPRPLPIPTRTRATTTEPKSYCTRQSRTSTIPATTTTNHPPPKADAKVYLPNYKLCIPRTETGDKTMNIYTPFTAQRDTDWWPILSATVVPQGDDVAQEVNQTTIGPYSFHIFVAAAWTLKHIGDSAPKGRRPLVKVDGSYTKCARIVDLKRAVGRPSKRRCIKQNENVDDGSNSE</sequence>
<keyword evidence="3" id="KW-1185">Reference proteome</keyword>
<dbReference type="AlphaFoldDB" id="A0A167X9G1"/>
<evidence type="ECO:0000256" key="1">
    <source>
        <dbReference type="SAM" id="MobiDB-lite"/>
    </source>
</evidence>